<feature type="compositionally biased region" description="Polar residues" evidence="2">
    <location>
        <begin position="755"/>
        <end position="770"/>
    </location>
</feature>
<sequence>MVNTRTNAELTAAVQAAVNAMLLQIREQVRKEYRTGAIASGSNPPPVTIHTWLERFNKQKPRSFEKAVAPVDAENWISHMERIFDVMDCNDAFKTRLTVYKFEGDALAWWKVYKQAKGGDAWVNTLTWAAFKELFFLQFFPRAEQERLKREYHSIRQRANENSTEYMQRFLRLAGFLGQAAGTAEEQAKNYRWGLHKSILDHVMCLPFTDVAQVADAARNLEILRDREDYDRSEQSNKRHKSEDQYQPATQQSSYRSHGQNNDRHGSNRQGGGGNNNNNNNNNNNYSSGNNRSSGAGHDQRNRGQQFHRSTSSDSQQSRVPSEGYTHPVCATCGRRHSGECRRASGTCFKCGQAGHLQRDCKKNTGAGTSGHANKKPDASGRVFALTQDQAANTSGTITGTLFIFGRAVFVLFDTGATHSVISTTFASCFTMTPVLLDHVLCISTPLKDSARITHVYGDLPLQFDDKIRSVNALPLDMCEFDMILGIDWLAVHRASVDCHSRRVIFGDIHAPEFIYQGSLPGKSMSSVDAMLPQIREQVREEYRTGAVASGSNPPPVTIHTWLERFNKQKPRSFEKAVAPVDAENWISHMEKIFDVMDCNDAFKTRLAVYKFEGDALAWWKAYKQAKGGDVWVLTLTWAAFKELFFLQFFPRAEQERLKREYHSIRQRANENSTEYMQRFLRLAGFLGQAAGTAEEQAKNYRWGLHKSILDHVMCLPFTDVAQVADAARNLEILRDKEDYDRSEQSNKRHKSEDQYQPATQQSSYRSHGQNNDRHVSNRQGGGGNNNNNNNNNNNYSSGNNRSSGAGHDQRNRGQQFHRSTSSDSQQSRAGHLQRDCKKNTGAGTSGHANKKPDASGRVFALTQDQAANTSGTITGTLFIFGRAVFVLFDTGATHSVISTTFASCFTMTPVLLDHVLCISTPLKDSARITHVYGDLPLQFDDKIRSVNALPLDMCEFDMILGIDWLAVHRASVDCHSRRVIFGDIHAPEFIYQGSLPGKSMSCTDSGYFVFVFELSVRIFRPFSKDILPFHDSSPELLCFPIFMSFAMILYMFDFKTYSIARAIYTHDHDLHDLPPSHGGAYGCILMVNTRTDAELAAAVQAAVDAMLPQIREQVREEYRTGAVASGSNPPPVTIHTWLERFNKQKPRSFEKAVAPVDAENWISHMEKIFDVMDCNDAFKTRLAVYKFEGDALAWWKAYKQAKGGDAWVLTLTWAAFKELFFLQFFPRADS</sequence>
<dbReference type="Pfam" id="PF03732">
    <property type="entry name" value="Retrotrans_gag"/>
    <property type="match status" value="2"/>
</dbReference>
<gene>
    <name evidence="4" type="ORF">Tco_0707458</name>
</gene>
<proteinExistence type="predicted"/>
<dbReference type="PANTHER" id="PTHR15503:SF42">
    <property type="entry name" value="ZINC FINGER, CCHC-TYPE, RETROTRANSPOSON GAG DOMAIN, ASPARTIC PEPTIDASE DOMAIN PROTEIN-RELATED"/>
    <property type="match status" value="1"/>
</dbReference>
<dbReference type="Proteomes" id="UP001151760">
    <property type="component" value="Unassembled WGS sequence"/>
</dbReference>
<keyword evidence="4" id="KW-0548">Nucleotidyltransferase</keyword>
<keyword evidence="1" id="KW-0862">Zinc</keyword>
<feature type="region of interest" description="Disordered" evidence="2">
    <location>
        <begin position="738"/>
        <end position="856"/>
    </location>
</feature>
<dbReference type="PROSITE" id="PS00141">
    <property type="entry name" value="ASP_PROTEASE"/>
    <property type="match status" value="2"/>
</dbReference>
<feature type="compositionally biased region" description="Polar residues" evidence="2">
    <location>
        <begin position="303"/>
        <end position="320"/>
    </location>
</feature>
<name>A0ABQ4YBU2_9ASTR</name>
<feature type="compositionally biased region" description="Basic and acidic residues" evidence="2">
    <location>
        <begin position="228"/>
        <end position="244"/>
    </location>
</feature>
<feature type="compositionally biased region" description="Polar residues" evidence="2">
    <location>
        <begin position="245"/>
        <end position="260"/>
    </location>
</feature>
<dbReference type="PROSITE" id="PS50158">
    <property type="entry name" value="ZF_CCHC"/>
    <property type="match status" value="1"/>
</dbReference>
<dbReference type="Pfam" id="PF08284">
    <property type="entry name" value="RVP_2"/>
    <property type="match status" value="2"/>
</dbReference>
<dbReference type="SMART" id="SM00343">
    <property type="entry name" value="ZnF_C2HC"/>
    <property type="match status" value="1"/>
</dbReference>
<feature type="domain" description="CCHC-type" evidence="3">
    <location>
        <begin position="348"/>
        <end position="363"/>
    </location>
</feature>
<keyword evidence="4" id="KW-0808">Transferase</keyword>
<dbReference type="Pfam" id="PF00098">
    <property type="entry name" value="zf-CCHC"/>
    <property type="match status" value="1"/>
</dbReference>
<evidence type="ECO:0000256" key="2">
    <source>
        <dbReference type="SAM" id="MobiDB-lite"/>
    </source>
</evidence>
<dbReference type="EMBL" id="BQNB010010243">
    <property type="protein sequence ID" value="GJS74617.1"/>
    <property type="molecule type" value="Genomic_DNA"/>
</dbReference>
<feature type="compositionally biased region" description="Low complexity" evidence="2">
    <location>
        <begin position="786"/>
        <end position="805"/>
    </location>
</feature>
<reference evidence="4" key="1">
    <citation type="journal article" date="2022" name="Int. J. Mol. Sci.">
        <title>Draft Genome of Tanacetum Coccineum: Genomic Comparison of Closely Related Tanacetum-Family Plants.</title>
        <authorList>
            <person name="Yamashiro T."/>
            <person name="Shiraishi A."/>
            <person name="Nakayama K."/>
            <person name="Satake H."/>
        </authorList>
    </citation>
    <scope>NUCLEOTIDE SEQUENCE</scope>
</reference>
<keyword evidence="1" id="KW-0479">Metal-binding</keyword>
<evidence type="ECO:0000259" key="3">
    <source>
        <dbReference type="PROSITE" id="PS50158"/>
    </source>
</evidence>
<dbReference type="InterPro" id="IPR001969">
    <property type="entry name" value="Aspartic_peptidase_AS"/>
</dbReference>
<dbReference type="GO" id="GO:0003964">
    <property type="term" value="F:RNA-directed DNA polymerase activity"/>
    <property type="evidence" value="ECO:0007669"/>
    <property type="project" value="UniProtKB-KW"/>
</dbReference>
<dbReference type="Gene3D" id="4.10.60.10">
    <property type="entry name" value="Zinc finger, CCHC-type"/>
    <property type="match status" value="1"/>
</dbReference>
<dbReference type="Gene3D" id="2.40.70.10">
    <property type="entry name" value="Acid Proteases"/>
    <property type="match status" value="2"/>
</dbReference>
<accession>A0ABQ4YBU2</accession>
<keyword evidence="5" id="KW-1185">Reference proteome</keyword>
<keyword evidence="4" id="KW-0695">RNA-directed DNA polymerase</keyword>
<feature type="compositionally biased region" description="Basic and acidic residues" evidence="2">
    <location>
        <begin position="738"/>
        <end position="754"/>
    </location>
</feature>
<protein>
    <submittedName>
        <fullName evidence="4">Reverse transcriptase domain-containing protein</fullName>
    </submittedName>
</protein>
<feature type="compositionally biased region" description="Polar residues" evidence="2">
    <location>
        <begin position="813"/>
        <end position="829"/>
    </location>
</feature>
<evidence type="ECO:0000256" key="1">
    <source>
        <dbReference type="PROSITE-ProRule" id="PRU00047"/>
    </source>
</evidence>
<dbReference type="InterPro" id="IPR032567">
    <property type="entry name" value="RTL1-rel"/>
</dbReference>
<dbReference type="InterPro" id="IPR001878">
    <property type="entry name" value="Znf_CCHC"/>
</dbReference>
<feature type="compositionally biased region" description="Low complexity" evidence="2">
    <location>
        <begin position="276"/>
        <end position="295"/>
    </location>
</feature>
<keyword evidence="1" id="KW-0863">Zinc-finger</keyword>
<organism evidence="4 5">
    <name type="scientific">Tanacetum coccineum</name>
    <dbReference type="NCBI Taxonomy" id="301880"/>
    <lineage>
        <taxon>Eukaryota</taxon>
        <taxon>Viridiplantae</taxon>
        <taxon>Streptophyta</taxon>
        <taxon>Embryophyta</taxon>
        <taxon>Tracheophyta</taxon>
        <taxon>Spermatophyta</taxon>
        <taxon>Magnoliopsida</taxon>
        <taxon>eudicotyledons</taxon>
        <taxon>Gunneridae</taxon>
        <taxon>Pentapetalae</taxon>
        <taxon>asterids</taxon>
        <taxon>campanulids</taxon>
        <taxon>Asterales</taxon>
        <taxon>Asteraceae</taxon>
        <taxon>Asteroideae</taxon>
        <taxon>Anthemideae</taxon>
        <taxon>Anthemidinae</taxon>
        <taxon>Tanacetum</taxon>
    </lineage>
</organism>
<dbReference type="InterPro" id="IPR021109">
    <property type="entry name" value="Peptidase_aspartic_dom_sf"/>
</dbReference>
<dbReference type="CDD" id="cd00303">
    <property type="entry name" value="retropepsin_like"/>
    <property type="match status" value="2"/>
</dbReference>
<dbReference type="PANTHER" id="PTHR15503">
    <property type="entry name" value="LDOC1 RELATED"/>
    <property type="match status" value="1"/>
</dbReference>
<feature type="region of interest" description="Disordered" evidence="2">
    <location>
        <begin position="228"/>
        <end position="326"/>
    </location>
</feature>
<dbReference type="InterPro" id="IPR005162">
    <property type="entry name" value="Retrotrans_gag_dom"/>
</dbReference>
<comment type="caution">
    <text evidence="4">The sequence shown here is derived from an EMBL/GenBank/DDBJ whole genome shotgun (WGS) entry which is preliminary data.</text>
</comment>
<evidence type="ECO:0000313" key="5">
    <source>
        <dbReference type="Proteomes" id="UP001151760"/>
    </source>
</evidence>
<evidence type="ECO:0000313" key="4">
    <source>
        <dbReference type="EMBL" id="GJS74617.1"/>
    </source>
</evidence>
<dbReference type="SUPFAM" id="SSF50630">
    <property type="entry name" value="Acid proteases"/>
    <property type="match status" value="2"/>
</dbReference>
<reference evidence="4" key="2">
    <citation type="submission" date="2022-01" db="EMBL/GenBank/DDBJ databases">
        <authorList>
            <person name="Yamashiro T."/>
            <person name="Shiraishi A."/>
            <person name="Satake H."/>
            <person name="Nakayama K."/>
        </authorList>
    </citation>
    <scope>NUCLEOTIDE SEQUENCE</scope>
</reference>